<keyword evidence="1" id="KW-1185">Reference proteome</keyword>
<organism evidence="1 2">
    <name type="scientific">Drosophila kikkawai</name>
    <name type="common">Fruit fly</name>
    <dbReference type="NCBI Taxonomy" id="30033"/>
    <lineage>
        <taxon>Eukaryota</taxon>
        <taxon>Metazoa</taxon>
        <taxon>Ecdysozoa</taxon>
        <taxon>Arthropoda</taxon>
        <taxon>Hexapoda</taxon>
        <taxon>Insecta</taxon>
        <taxon>Pterygota</taxon>
        <taxon>Neoptera</taxon>
        <taxon>Endopterygota</taxon>
        <taxon>Diptera</taxon>
        <taxon>Brachycera</taxon>
        <taxon>Muscomorpha</taxon>
        <taxon>Ephydroidea</taxon>
        <taxon>Drosophilidae</taxon>
        <taxon>Drosophila</taxon>
        <taxon>Sophophora</taxon>
    </lineage>
</organism>
<protein>
    <submittedName>
        <fullName evidence="2">Uncharacterized protein</fullName>
    </submittedName>
</protein>
<sequence>MIMLLTGTKMFRVANLPIAIQHFHNTASHQKYVAAVQIPIPSNVDVAEDSRFSPQRARDQMSTVILAQGPMSTIDITIDNSWKNAVSGTIAEQDPHVQSYDCFGSISLNSVMQSNVPSPFEGLNKFSHLNMPGGQWSQQYKFTSQNMQNSHYRVLRNSTRADWVTYDPNFTIERNGKAK</sequence>
<dbReference type="RefSeq" id="XP_041633369.1">
    <property type="nucleotide sequence ID" value="XM_041777435.2"/>
</dbReference>
<evidence type="ECO:0000313" key="1">
    <source>
        <dbReference type="Proteomes" id="UP001652661"/>
    </source>
</evidence>
<evidence type="ECO:0000313" key="2">
    <source>
        <dbReference type="RefSeq" id="XP_041633369.1"/>
    </source>
</evidence>
<reference evidence="2" key="2">
    <citation type="submission" date="2025-08" db="UniProtKB">
        <authorList>
            <consortium name="RefSeq"/>
        </authorList>
    </citation>
    <scope>IDENTIFICATION</scope>
    <source>
        <strain evidence="2">14028-0561.14</strain>
        <tissue evidence="2">Whole fly</tissue>
    </source>
</reference>
<dbReference type="GeneID" id="108083983"/>
<reference evidence="1" key="1">
    <citation type="submission" date="2025-05" db="UniProtKB">
        <authorList>
            <consortium name="RefSeq"/>
        </authorList>
    </citation>
    <scope>NUCLEOTIDE SEQUENCE [LARGE SCALE GENOMIC DNA]</scope>
    <source>
        <strain evidence="1">14028-0561.14</strain>
    </source>
</reference>
<accession>A0ABM3C8H0</accession>
<name>A0ABM3C8H0_DROKI</name>
<gene>
    <name evidence="2" type="primary">LOC108083983</name>
</gene>
<proteinExistence type="predicted"/>
<dbReference type="Proteomes" id="UP001652661">
    <property type="component" value="Chromosome 2R"/>
</dbReference>